<evidence type="ECO:0000256" key="5">
    <source>
        <dbReference type="ARBA" id="ARBA00023136"/>
    </source>
</evidence>
<sequence length="652" mass="65471">MDGAAGLQRAPGQGDRRPGALREQVRALPGLIGNGTTVRTGSDEIASRISDLGASTRVLTLLLLGFAGIAVLVSSMVIANTFGILLAQRTRELALLRCVGARRRQVFGSVVVEALLLGLLGSLVGLAAGLGLAQVLIRSTRGTAVELGSLHVTPTALLVPVLVGVVVTVLASVVPARRATRVAPLAALRPTGAVAARRLGRVRLGVGLVLAAVGGALLVLGASGPSLPLGLAGGVLSFVGVLLLSVVLVPALARAVGGVAGRLTGVPGELAADNTARNPQRAATTASALLVGVALITMMSVGAATAQRGVDDEIDRRSPVDVALHLDTASVPPALTSALAADRDVRASGTVWSPRAEVPLTLAGSAGGSTGGSAAGSSDGSAADAGRPLSMSVQAVSPEAARASRYPAYFVGLAPGTVLLPASLDVADGASVVVGQGAKAVTLRASVSPDRMDAAVVTPETLRRLDPAATSAVWVRLADGVDTSAAVGRVGETAQRVVPGVQVDPLALSRQEVQDQVQIVLLVVTGLLAVAVLISLVGIGNTVSLSVLERNQESGLLRALGLTRRQLRRTFGLEAILLALVGVLLGLGLGLVYGWAGAHALLSGEVTHVGLVVPWERLALVAVIAVGAGWLASVLPARRAARVSPAAALAAE</sequence>
<keyword evidence="5 8" id="KW-0472">Membrane</keyword>
<organism evidence="10 11">
    <name type="scientific">Arsenicicoccus piscis</name>
    <dbReference type="NCBI Taxonomy" id="673954"/>
    <lineage>
        <taxon>Bacteria</taxon>
        <taxon>Bacillati</taxon>
        <taxon>Actinomycetota</taxon>
        <taxon>Actinomycetes</taxon>
        <taxon>Micrococcales</taxon>
        <taxon>Intrasporangiaceae</taxon>
        <taxon>Arsenicicoccus</taxon>
    </lineage>
</organism>
<dbReference type="Proteomes" id="UP001157109">
    <property type="component" value="Unassembled WGS sequence"/>
</dbReference>
<comment type="similarity">
    <text evidence="6">Belongs to the ABC-4 integral membrane protein family.</text>
</comment>
<dbReference type="PANTHER" id="PTHR30572:SF4">
    <property type="entry name" value="ABC TRANSPORTER PERMEASE YTRF"/>
    <property type="match status" value="1"/>
</dbReference>
<feature type="transmembrane region" description="Helical" evidence="8">
    <location>
        <begin position="519"/>
        <end position="548"/>
    </location>
</feature>
<evidence type="ECO:0000256" key="8">
    <source>
        <dbReference type="SAM" id="Phobius"/>
    </source>
</evidence>
<feature type="compositionally biased region" description="Gly residues" evidence="7">
    <location>
        <begin position="365"/>
        <end position="374"/>
    </location>
</feature>
<keyword evidence="11" id="KW-1185">Reference proteome</keyword>
<dbReference type="PANTHER" id="PTHR30572">
    <property type="entry name" value="MEMBRANE COMPONENT OF TRANSPORTER-RELATED"/>
    <property type="match status" value="1"/>
</dbReference>
<evidence type="ECO:0000313" key="10">
    <source>
        <dbReference type="EMBL" id="GMA21919.1"/>
    </source>
</evidence>
<proteinExistence type="inferred from homology"/>
<evidence type="ECO:0000259" key="9">
    <source>
        <dbReference type="Pfam" id="PF02687"/>
    </source>
</evidence>
<evidence type="ECO:0000256" key="2">
    <source>
        <dbReference type="ARBA" id="ARBA00022475"/>
    </source>
</evidence>
<accession>A0ABQ6HWK9</accession>
<feature type="compositionally biased region" description="Low complexity" evidence="7">
    <location>
        <begin position="375"/>
        <end position="386"/>
    </location>
</feature>
<feature type="transmembrane region" description="Helical" evidence="8">
    <location>
        <begin position="618"/>
        <end position="637"/>
    </location>
</feature>
<evidence type="ECO:0000313" key="11">
    <source>
        <dbReference type="Proteomes" id="UP001157109"/>
    </source>
</evidence>
<comment type="subcellular location">
    <subcellularLocation>
        <location evidence="1">Cell membrane</location>
        <topology evidence="1">Multi-pass membrane protein</topology>
    </subcellularLocation>
</comment>
<feature type="domain" description="ABC3 transporter permease C-terminal" evidence="9">
    <location>
        <begin position="527"/>
        <end position="645"/>
    </location>
</feature>
<protein>
    <recommendedName>
        <fullName evidence="9">ABC3 transporter permease C-terminal domain-containing protein</fullName>
    </recommendedName>
</protein>
<evidence type="ECO:0000256" key="7">
    <source>
        <dbReference type="SAM" id="MobiDB-lite"/>
    </source>
</evidence>
<reference evidence="11" key="1">
    <citation type="journal article" date="2019" name="Int. J. Syst. Evol. Microbiol.">
        <title>The Global Catalogue of Microorganisms (GCM) 10K type strain sequencing project: providing services to taxonomists for standard genome sequencing and annotation.</title>
        <authorList>
            <consortium name="The Broad Institute Genomics Platform"/>
            <consortium name="The Broad Institute Genome Sequencing Center for Infectious Disease"/>
            <person name="Wu L."/>
            <person name="Ma J."/>
        </authorList>
    </citation>
    <scope>NUCLEOTIDE SEQUENCE [LARGE SCALE GENOMIC DNA]</scope>
    <source>
        <strain evidence="11">NBRC 105830</strain>
    </source>
</reference>
<dbReference type="EMBL" id="BSUJ01000001">
    <property type="protein sequence ID" value="GMA21919.1"/>
    <property type="molecule type" value="Genomic_DNA"/>
</dbReference>
<feature type="transmembrane region" description="Helical" evidence="8">
    <location>
        <begin position="157"/>
        <end position="176"/>
    </location>
</feature>
<keyword evidence="2" id="KW-1003">Cell membrane</keyword>
<feature type="transmembrane region" description="Helical" evidence="8">
    <location>
        <begin position="204"/>
        <end position="223"/>
    </location>
</feature>
<evidence type="ECO:0000256" key="6">
    <source>
        <dbReference type="ARBA" id="ARBA00038076"/>
    </source>
</evidence>
<feature type="transmembrane region" description="Helical" evidence="8">
    <location>
        <begin position="229"/>
        <end position="253"/>
    </location>
</feature>
<dbReference type="RefSeq" id="WP_284285096.1">
    <property type="nucleotide sequence ID" value="NZ_BSUJ01000001.1"/>
</dbReference>
<feature type="region of interest" description="Disordered" evidence="7">
    <location>
        <begin position="362"/>
        <end position="386"/>
    </location>
</feature>
<feature type="transmembrane region" description="Helical" evidence="8">
    <location>
        <begin position="106"/>
        <end position="137"/>
    </location>
</feature>
<feature type="transmembrane region" description="Helical" evidence="8">
    <location>
        <begin position="575"/>
        <end position="598"/>
    </location>
</feature>
<dbReference type="InterPro" id="IPR003838">
    <property type="entry name" value="ABC3_permease_C"/>
</dbReference>
<dbReference type="Pfam" id="PF02687">
    <property type="entry name" value="FtsX"/>
    <property type="match status" value="2"/>
</dbReference>
<keyword evidence="4 8" id="KW-1133">Transmembrane helix</keyword>
<evidence type="ECO:0000256" key="1">
    <source>
        <dbReference type="ARBA" id="ARBA00004651"/>
    </source>
</evidence>
<evidence type="ECO:0000256" key="3">
    <source>
        <dbReference type="ARBA" id="ARBA00022692"/>
    </source>
</evidence>
<dbReference type="InterPro" id="IPR050250">
    <property type="entry name" value="Macrolide_Exporter_MacB"/>
</dbReference>
<feature type="domain" description="ABC3 transporter permease C-terminal" evidence="9">
    <location>
        <begin position="66"/>
        <end position="182"/>
    </location>
</feature>
<gene>
    <name evidence="10" type="ORF">GCM10025862_39400</name>
</gene>
<comment type="caution">
    <text evidence="10">The sequence shown here is derived from an EMBL/GenBank/DDBJ whole genome shotgun (WGS) entry which is preliminary data.</text>
</comment>
<feature type="transmembrane region" description="Helical" evidence="8">
    <location>
        <begin position="61"/>
        <end position="86"/>
    </location>
</feature>
<evidence type="ECO:0000256" key="4">
    <source>
        <dbReference type="ARBA" id="ARBA00022989"/>
    </source>
</evidence>
<feature type="transmembrane region" description="Helical" evidence="8">
    <location>
        <begin position="286"/>
        <end position="306"/>
    </location>
</feature>
<keyword evidence="3 8" id="KW-0812">Transmembrane</keyword>
<name>A0ABQ6HWK9_9MICO</name>